<dbReference type="GeneID" id="7197898"/>
<gene>
    <name evidence="3" type="primary">SMP1</name>
    <name evidence="3" type="ORF">PHATRDRAFT_44694</name>
</gene>
<keyword evidence="3" id="KW-0482">Metalloprotease</keyword>
<name>B7FUY6_PHATC</name>
<reference evidence="3 4" key="1">
    <citation type="journal article" date="2008" name="Nature">
        <title>The Phaeodactylum genome reveals the evolutionary history of diatom genomes.</title>
        <authorList>
            <person name="Bowler C."/>
            <person name="Allen A.E."/>
            <person name="Badger J.H."/>
            <person name="Grimwood J."/>
            <person name="Jabbari K."/>
            <person name="Kuo A."/>
            <person name="Maheswari U."/>
            <person name="Martens C."/>
            <person name="Maumus F."/>
            <person name="Otillar R.P."/>
            <person name="Rayko E."/>
            <person name="Salamov A."/>
            <person name="Vandepoele K."/>
            <person name="Beszteri B."/>
            <person name="Gruber A."/>
            <person name="Heijde M."/>
            <person name="Katinka M."/>
            <person name="Mock T."/>
            <person name="Valentin K."/>
            <person name="Verret F."/>
            <person name="Berges J.A."/>
            <person name="Brownlee C."/>
            <person name="Cadoret J.P."/>
            <person name="Chiovitti A."/>
            <person name="Choi C.J."/>
            <person name="Coesel S."/>
            <person name="De Martino A."/>
            <person name="Detter J.C."/>
            <person name="Durkin C."/>
            <person name="Falciatore A."/>
            <person name="Fournet J."/>
            <person name="Haruta M."/>
            <person name="Huysman M.J."/>
            <person name="Jenkins B.D."/>
            <person name="Jiroutova K."/>
            <person name="Jorgensen R.E."/>
            <person name="Joubert Y."/>
            <person name="Kaplan A."/>
            <person name="Kroger N."/>
            <person name="Kroth P.G."/>
            <person name="La Roche J."/>
            <person name="Lindquist E."/>
            <person name="Lommer M."/>
            <person name="Martin-Jezequel V."/>
            <person name="Lopez P.J."/>
            <person name="Lucas S."/>
            <person name="Mangogna M."/>
            <person name="McGinnis K."/>
            <person name="Medlin L.K."/>
            <person name="Montsant A."/>
            <person name="Oudot-Le Secq M.P."/>
            <person name="Napoli C."/>
            <person name="Obornik M."/>
            <person name="Parker M.S."/>
            <person name="Petit J.L."/>
            <person name="Porcel B.M."/>
            <person name="Poulsen N."/>
            <person name="Robison M."/>
            <person name="Rychlewski L."/>
            <person name="Rynearson T.A."/>
            <person name="Schmutz J."/>
            <person name="Shapiro H."/>
            <person name="Siaut M."/>
            <person name="Stanley M."/>
            <person name="Sussman M.R."/>
            <person name="Taylor A.R."/>
            <person name="Vardi A."/>
            <person name="von Dassow P."/>
            <person name="Vyverman W."/>
            <person name="Willis A."/>
            <person name="Wyrwicz L.S."/>
            <person name="Rokhsar D.S."/>
            <person name="Weissenbach J."/>
            <person name="Armbrust E.V."/>
            <person name="Green B.R."/>
            <person name="Van de Peer Y."/>
            <person name="Grigoriev I.V."/>
        </authorList>
    </citation>
    <scope>NUCLEOTIDE SEQUENCE [LARGE SCALE GENOMIC DNA]</scope>
    <source>
        <strain evidence="3 4">CCAP 1055/1</strain>
    </source>
</reference>
<dbReference type="KEGG" id="pti:PHATRDRAFT_44694"/>
<dbReference type="HOGENOM" id="CLU_283938_0_0_1"/>
<dbReference type="RefSeq" id="XP_002178401.1">
    <property type="nucleotide sequence ID" value="XM_002178365.1"/>
</dbReference>
<dbReference type="Proteomes" id="UP000000759">
    <property type="component" value="Chromosome 4"/>
</dbReference>
<dbReference type="SMR" id="B7FUY6"/>
<proteinExistence type="predicted"/>
<evidence type="ECO:0000259" key="2">
    <source>
        <dbReference type="Pfam" id="PF05547"/>
    </source>
</evidence>
<feature type="compositionally biased region" description="Pro residues" evidence="1">
    <location>
        <begin position="715"/>
        <end position="730"/>
    </location>
</feature>
<feature type="domain" description="Peptidase M6-like" evidence="2">
    <location>
        <begin position="217"/>
        <end position="416"/>
    </location>
</feature>
<reference evidence="4" key="2">
    <citation type="submission" date="2008-08" db="EMBL/GenBank/DDBJ databases">
        <authorList>
            <consortium name="Diatom Consortium"/>
            <person name="Grigoriev I."/>
            <person name="Grimwood J."/>
            <person name="Kuo A."/>
            <person name="Otillar R.P."/>
            <person name="Salamov A."/>
            <person name="Detter J.C."/>
            <person name="Lindquist E."/>
            <person name="Shapiro H."/>
            <person name="Lucas S."/>
            <person name="Glavina del Rio T."/>
            <person name="Pitluck S."/>
            <person name="Rokhsar D."/>
            <person name="Bowler C."/>
        </authorList>
    </citation>
    <scope>GENOME REANNOTATION</scope>
    <source>
        <strain evidence="4">CCAP 1055/1</strain>
    </source>
</reference>
<feature type="compositionally biased region" description="Polar residues" evidence="1">
    <location>
        <begin position="760"/>
        <end position="774"/>
    </location>
</feature>
<feature type="region of interest" description="Disordered" evidence="1">
    <location>
        <begin position="705"/>
        <end position="810"/>
    </location>
</feature>
<evidence type="ECO:0000313" key="3">
    <source>
        <dbReference type="EMBL" id="EEC50066.1"/>
    </source>
</evidence>
<dbReference type="PANTHER" id="PTHR41775:SF1">
    <property type="entry name" value="PEPTIDASE M6-LIKE DOMAIN-CONTAINING PROTEIN"/>
    <property type="match status" value="1"/>
</dbReference>
<keyword evidence="3" id="KW-0645">Protease</keyword>
<accession>B7FUY6</accession>
<dbReference type="EMBL" id="CM000607">
    <property type="protein sequence ID" value="EEC50066.1"/>
    <property type="molecule type" value="Genomic_DNA"/>
</dbReference>
<dbReference type="SUPFAM" id="SSF55486">
    <property type="entry name" value="Metalloproteases ('zincins'), catalytic domain"/>
    <property type="match status" value="1"/>
</dbReference>
<dbReference type="InParanoid" id="B7FUY6"/>
<dbReference type="GO" id="GO:0006508">
    <property type="term" value="P:proteolysis"/>
    <property type="evidence" value="ECO:0007669"/>
    <property type="project" value="InterPro"/>
</dbReference>
<keyword evidence="3" id="KW-0378">Hydrolase</keyword>
<organism evidence="3 4">
    <name type="scientific">Phaeodactylum tricornutum (strain CCAP 1055/1)</name>
    <dbReference type="NCBI Taxonomy" id="556484"/>
    <lineage>
        <taxon>Eukaryota</taxon>
        <taxon>Sar</taxon>
        <taxon>Stramenopiles</taxon>
        <taxon>Ochrophyta</taxon>
        <taxon>Bacillariophyta</taxon>
        <taxon>Bacillariophyceae</taxon>
        <taxon>Bacillariophycidae</taxon>
        <taxon>Naviculales</taxon>
        <taxon>Phaeodactylaceae</taxon>
        <taxon>Phaeodactylum</taxon>
    </lineage>
</organism>
<protein>
    <submittedName>
        <fullName evidence="3">Metalloprotease</fullName>
    </submittedName>
</protein>
<evidence type="ECO:0000313" key="4">
    <source>
        <dbReference type="Proteomes" id="UP000000759"/>
    </source>
</evidence>
<sequence>MKFPSQLGATVAFVVVAATTTKTVSGNLASPFPFEETNADGTPTGEMYIHGGPGESWFEDKQGFTICPVDEQPTRRSRRFLGVLDWFTGGTSEEDLASSDPERTFYYCDQDENGNAVPRTDLKVGESDPQASGLPAHIEITSDQLEAQCGPYCQLDENGRRLGEEEIDGSHRKLQGTLKNLVVLMRFSDHATRDLPSVGEVDDLMSADSPTTSCPTGSVKQVFLENSNGRLILDSTVYQWVTLDPLYTEIYCANGRSGLDARVHECIANALDQVEAGGLDFRDFDQDSDGRIDAITFLHSGYGAEWNGAPNRIWSHKWVLYSINDGGGSGWTSNTGVSVYTYHISPSLWGTSGNAIGRIGVIAHETGHFLGLPDLYDTDGGGQGLNSWSLMANSWGFDGSQLYPPLMDPWCKIQLGWVTPTVLTETSRSIEIKPSYTEDDYYVIQKGFPQGEYLVIENRRRVGYDSQIPREGLMIYHIDDSASFNREGFPGQFNWPQNGNHYRVALLQADGAYNLERGRGGDSGDVFHGGSGGVSSLGPGPNVYPNTDSYKFGNIVQTRVTIENISPAGEMMTFDFLDGDDVVEGAPTQAPTTEGPHEISVRVTHDRYPEETSWNLVNVAGGGVLARQNAGEVTTDNTVVVETIRVYPGTFRFDISDVYNDGICCTYGIGSFEIKVDGMVVYASDGSFGQSDSTTFEVGGVIIDTSAPTGQSSPAPTPIPTVQPTGPPTVFPTVSPSTSPTFPAPTAPPTVTPTDKPTTLAPTNAPTSQPSSVFTDAPVPTSTATPVSTSSAAPTTVSTMSPSAEETSTEELHLVEIEVIHDNYPRETSWTFTESNGSNEILASQARNSVVTNGHVANVALLVSSGEYLFEIKDSAWDGICCAWGNGSYTVKVDGTVVSTGGEFGSSKIESVSVGSLEPPTTDLTTVKIQVKHDNYASETGWELLNAATNAVLARQLKGTVFNRGQIITKTVLVPAGDYTFHITDSFSDGICCSYGEGLYEVTVGNTVVASGGDFGAESFDSFTVDGP</sequence>
<feature type="compositionally biased region" description="Low complexity" evidence="1">
    <location>
        <begin position="731"/>
        <end position="741"/>
    </location>
</feature>
<dbReference type="eggNOG" id="ENOG502S1RF">
    <property type="taxonomic scope" value="Eukaryota"/>
</dbReference>
<dbReference type="PANTHER" id="PTHR41775">
    <property type="entry name" value="SECRETED PROTEIN-RELATED"/>
    <property type="match status" value="1"/>
</dbReference>
<feature type="compositionally biased region" description="Pro residues" evidence="1">
    <location>
        <begin position="742"/>
        <end position="751"/>
    </location>
</feature>
<dbReference type="PaxDb" id="2850-Phatr44694"/>
<dbReference type="Pfam" id="PF05547">
    <property type="entry name" value="Peptidase_M6"/>
    <property type="match status" value="1"/>
</dbReference>
<dbReference type="InterPro" id="IPR008757">
    <property type="entry name" value="Peptidase_M6-like_domain"/>
</dbReference>
<dbReference type="AlphaFoldDB" id="B7FUY6"/>
<dbReference type="STRING" id="556484.B7FUY6"/>
<dbReference type="NCBIfam" id="TIGR03296">
    <property type="entry name" value="M6dom_TIGR03296"/>
    <property type="match status" value="1"/>
</dbReference>
<feature type="compositionally biased region" description="Low complexity" evidence="1">
    <location>
        <begin position="777"/>
        <end position="804"/>
    </location>
</feature>
<keyword evidence="4" id="KW-1185">Reference proteome</keyword>
<dbReference type="GO" id="GO:0008237">
    <property type="term" value="F:metallopeptidase activity"/>
    <property type="evidence" value="ECO:0007669"/>
    <property type="project" value="UniProtKB-KW"/>
</dbReference>
<dbReference type="OrthoDB" id="9986966at2759"/>
<evidence type="ECO:0000256" key="1">
    <source>
        <dbReference type="SAM" id="MobiDB-lite"/>
    </source>
</evidence>